<dbReference type="Proteomes" id="UP000824120">
    <property type="component" value="Chromosome 2"/>
</dbReference>
<protein>
    <recommendedName>
        <fullName evidence="3">Uncharacterized protein ycf15</fullName>
    </recommendedName>
</protein>
<dbReference type="OrthoDB" id="864666at2759"/>
<evidence type="ECO:0000313" key="6">
    <source>
        <dbReference type="Proteomes" id="UP000824120"/>
    </source>
</evidence>
<evidence type="ECO:0000256" key="4">
    <source>
        <dbReference type="ARBA" id="ARBA00022640"/>
    </source>
</evidence>
<evidence type="ECO:0000256" key="3">
    <source>
        <dbReference type="ARBA" id="ARBA00017335"/>
    </source>
</evidence>
<dbReference type="GO" id="GO:0009536">
    <property type="term" value="C:plastid"/>
    <property type="evidence" value="ECO:0007669"/>
    <property type="project" value="UniProtKB-SubCell"/>
</dbReference>
<evidence type="ECO:0000256" key="2">
    <source>
        <dbReference type="ARBA" id="ARBA00009896"/>
    </source>
</evidence>
<keyword evidence="6" id="KW-1185">Reference proteome</keyword>
<dbReference type="AlphaFoldDB" id="A0A9J6ANU2"/>
<comment type="caution">
    <text evidence="5">The sequence shown here is derived from an EMBL/GenBank/DDBJ whole genome shotgun (WGS) entry which is preliminary data.</text>
</comment>
<accession>A0A9J6ANU2</accession>
<dbReference type="InterPro" id="IPR019645">
    <property type="entry name" value="Uncharacterised_Ycf15"/>
</dbReference>
<dbReference type="Pfam" id="PF10705">
    <property type="entry name" value="Ycf15"/>
    <property type="match status" value="1"/>
</dbReference>
<dbReference type="EMBL" id="JACXVP010000002">
    <property type="protein sequence ID" value="KAG5626025.1"/>
    <property type="molecule type" value="Genomic_DNA"/>
</dbReference>
<evidence type="ECO:0000313" key="5">
    <source>
        <dbReference type="EMBL" id="KAG5626025.1"/>
    </source>
</evidence>
<comment type="subcellular location">
    <subcellularLocation>
        <location evidence="1">Plastid</location>
    </subcellularLocation>
</comment>
<evidence type="ECO:0000256" key="1">
    <source>
        <dbReference type="ARBA" id="ARBA00004474"/>
    </source>
</evidence>
<proteinExistence type="inferred from homology"/>
<organism evidence="5 6">
    <name type="scientific">Solanum commersonii</name>
    <name type="common">Commerson's wild potato</name>
    <name type="synonym">Commerson's nightshade</name>
    <dbReference type="NCBI Taxonomy" id="4109"/>
    <lineage>
        <taxon>Eukaryota</taxon>
        <taxon>Viridiplantae</taxon>
        <taxon>Streptophyta</taxon>
        <taxon>Embryophyta</taxon>
        <taxon>Tracheophyta</taxon>
        <taxon>Spermatophyta</taxon>
        <taxon>Magnoliopsida</taxon>
        <taxon>eudicotyledons</taxon>
        <taxon>Gunneridae</taxon>
        <taxon>Pentapetalae</taxon>
        <taxon>asterids</taxon>
        <taxon>lamiids</taxon>
        <taxon>Solanales</taxon>
        <taxon>Solanaceae</taxon>
        <taxon>Solanoideae</taxon>
        <taxon>Solaneae</taxon>
        <taxon>Solanum</taxon>
    </lineage>
</organism>
<comment type="similarity">
    <text evidence="2">Belongs to the ycf15 family.</text>
</comment>
<gene>
    <name evidence="5" type="ORF">H5410_011243</name>
</gene>
<name>A0A9J6ANU2_SOLCO</name>
<sequence>MDIGSTSPMIETVLYAASPFSIGSSDLRRRIKNIANFRQYALWKHQVESVPVKISTINKYWILFRIGLKRKGKIEMPTSVYYIEFTPFWEHPRQKSLNG</sequence>
<reference evidence="5 6" key="1">
    <citation type="submission" date="2020-09" db="EMBL/GenBank/DDBJ databases">
        <title>De no assembly of potato wild relative species, Solanum commersonii.</title>
        <authorList>
            <person name="Cho K."/>
        </authorList>
    </citation>
    <scope>NUCLEOTIDE SEQUENCE [LARGE SCALE GENOMIC DNA]</scope>
    <source>
        <strain evidence="5">LZ3.2</strain>
        <tissue evidence="5">Leaf</tissue>
    </source>
</reference>
<keyword evidence="4" id="KW-0934">Plastid</keyword>